<gene>
    <name evidence="1" type="ORF">MNBD_GAMMA10-515</name>
</gene>
<evidence type="ECO:0000313" key="1">
    <source>
        <dbReference type="EMBL" id="VAW70731.1"/>
    </source>
</evidence>
<accession>A0A3B0XT62</accession>
<organism evidence="1">
    <name type="scientific">hydrothermal vent metagenome</name>
    <dbReference type="NCBI Taxonomy" id="652676"/>
    <lineage>
        <taxon>unclassified sequences</taxon>
        <taxon>metagenomes</taxon>
        <taxon>ecological metagenomes</taxon>
    </lineage>
</organism>
<protein>
    <submittedName>
        <fullName evidence="1">Uncharacterized protein</fullName>
    </submittedName>
</protein>
<sequence>MFNGIKNILIFKKNRIRHDFFGSLKYTSSEGAQGCYWSGSIDYAGDLIELKVFTDGGSPSLKQVAFFNEVMGSLQTLVKNSSQFIEASFEIWTEKSYLENFLLEFRCKSMDIPADGCLQNDWQITFVQKSDENFVFTVFIEKGVVVCTDLDG</sequence>
<reference evidence="1" key="1">
    <citation type="submission" date="2018-06" db="EMBL/GenBank/DDBJ databases">
        <authorList>
            <person name="Zhirakovskaya E."/>
        </authorList>
    </citation>
    <scope>NUCLEOTIDE SEQUENCE</scope>
</reference>
<proteinExistence type="predicted"/>
<dbReference type="EMBL" id="UOFJ01000550">
    <property type="protein sequence ID" value="VAW70731.1"/>
    <property type="molecule type" value="Genomic_DNA"/>
</dbReference>
<dbReference type="AlphaFoldDB" id="A0A3B0XT62"/>
<name>A0A3B0XT62_9ZZZZ</name>